<evidence type="ECO:0000256" key="1">
    <source>
        <dbReference type="ARBA" id="ARBA00022729"/>
    </source>
</evidence>
<evidence type="ECO:0000259" key="5">
    <source>
        <dbReference type="Pfam" id="PF13525"/>
    </source>
</evidence>
<dbReference type="InterPro" id="IPR011990">
    <property type="entry name" value="TPR-like_helical_dom_sf"/>
</dbReference>
<comment type="subunit">
    <text evidence="4">Part of the Bam complex.</text>
</comment>
<evidence type="ECO:0000313" key="7">
    <source>
        <dbReference type="Proteomes" id="UP001595556"/>
    </source>
</evidence>
<dbReference type="NCBIfam" id="TIGR03302">
    <property type="entry name" value="OM_YfiO"/>
    <property type="match status" value="1"/>
</dbReference>
<feature type="domain" description="Outer membrane lipoprotein BamD-like" evidence="5">
    <location>
        <begin position="28"/>
        <end position="234"/>
    </location>
</feature>
<dbReference type="EMBL" id="JBHRTI010000003">
    <property type="protein sequence ID" value="MFC3146807.1"/>
    <property type="molecule type" value="Genomic_DNA"/>
</dbReference>
<dbReference type="InterPro" id="IPR017689">
    <property type="entry name" value="BamD"/>
</dbReference>
<keyword evidence="4" id="KW-0564">Palmitate</keyword>
<evidence type="ECO:0000256" key="3">
    <source>
        <dbReference type="ARBA" id="ARBA00023237"/>
    </source>
</evidence>
<dbReference type="Gene3D" id="1.25.40.10">
    <property type="entry name" value="Tetratricopeptide repeat domain"/>
    <property type="match status" value="1"/>
</dbReference>
<reference evidence="7" key="1">
    <citation type="journal article" date="2019" name="Int. J. Syst. Evol. Microbiol.">
        <title>The Global Catalogue of Microorganisms (GCM) 10K type strain sequencing project: providing services to taxonomists for standard genome sequencing and annotation.</title>
        <authorList>
            <consortium name="The Broad Institute Genomics Platform"/>
            <consortium name="The Broad Institute Genome Sequencing Center for Infectious Disease"/>
            <person name="Wu L."/>
            <person name="Ma J."/>
        </authorList>
    </citation>
    <scope>NUCLEOTIDE SEQUENCE [LARGE SCALE GENOMIC DNA]</scope>
    <source>
        <strain evidence="7">KCTC 52168</strain>
    </source>
</reference>
<keyword evidence="1 4" id="KW-0732">Signal</keyword>
<accession>A0ABV7GZQ0</accession>
<proteinExistence type="inferred from homology"/>
<dbReference type="CDD" id="cd15830">
    <property type="entry name" value="BamD"/>
    <property type="match status" value="1"/>
</dbReference>
<evidence type="ECO:0000256" key="4">
    <source>
        <dbReference type="HAMAP-Rule" id="MF_00922"/>
    </source>
</evidence>
<keyword evidence="4" id="KW-0449">Lipoprotein</keyword>
<name>A0ABV7GZQ0_9BURK</name>
<dbReference type="InterPro" id="IPR039565">
    <property type="entry name" value="BamD-like"/>
</dbReference>
<gene>
    <name evidence="4" type="primary">bamD</name>
    <name evidence="6" type="ORF">ACFOEN_04030</name>
</gene>
<sequence>MVRTVLAGAVIAALAACGSTSDSRNPAQMSNEALYAQAKNEIASSTWIDALRTLERLQARDPFSVFAQQAMLETAYVHWRDSNPTEALATLDRFQRQFPNHPATDYALYLRGLVNFNENLGFLARFTDQKLSERDPKSARESFDAFKELATRFPDSVYTPDAIDRMNFLVNALAEYEVHVARYYLRRGAPLAAINRAQFAVKTYQTAPALEEALAIMVIAYDELKQPELAKDAQRVLDKNFPNSGKVAAVRKVEQPRWWSPF</sequence>
<protein>
    <recommendedName>
        <fullName evidence="4">Outer membrane protein assembly factor BamD</fullName>
    </recommendedName>
</protein>
<dbReference type="Proteomes" id="UP001595556">
    <property type="component" value="Unassembled WGS sequence"/>
</dbReference>
<dbReference type="RefSeq" id="WP_377302537.1">
    <property type="nucleotide sequence ID" value="NZ_CP180191.1"/>
</dbReference>
<keyword evidence="7" id="KW-1185">Reference proteome</keyword>
<comment type="function">
    <text evidence="4">Part of the outer membrane protein assembly complex, which is involved in assembly and insertion of beta-barrel proteins into the outer membrane.</text>
</comment>
<keyword evidence="3 4" id="KW-0998">Cell outer membrane</keyword>
<evidence type="ECO:0000256" key="2">
    <source>
        <dbReference type="ARBA" id="ARBA00023136"/>
    </source>
</evidence>
<keyword evidence="2 4" id="KW-0472">Membrane</keyword>
<dbReference type="SUPFAM" id="SSF48452">
    <property type="entry name" value="TPR-like"/>
    <property type="match status" value="1"/>
</dbReference>
<dbReference type="Pfam" id="PF13525">
    <property type="entry name" value="YfiO"/>
    <property type="match status" value="1"/>
</dbReference>
<comment type="caution">
    <text evidence="6">The sequence shown here is derived from an EMBL/GenBank/DDBJ whole genome shotgun (WGS) entry which is preliminary data.</text>
</comment>
<evidence type="ECO:0000313" key="6">
    <source>
        <dbReference type="EMBL" id="MFC3146807.1"/>
    </source>
</evidence>
<dbReference type="HAMAP" id="MF_00922">
    <property type="entry name" value="OM_assembly_BamD"/>
    <property type="match status" value="1"/>
</dbReference>
<organism evidence="6 7">
    <name type="scientific">Piscinibacterium candidicorallinum</name>
    <dbReference type="NCBI Taxonomy" id="1793872"/>
    <lineage>
        <taxon>Bacteria</taxon>
        <taxon>Pseudomonadati</taxon>
        <taxon>Pseudomonadota</taxon>
        <taxon>Betaproteobacteria</taxon>
        <taxon>Burkholderiales</taxon>
        <taxon>Piscinibacterium</taxon>
    </lineage>
</organism>
<comment type="subcellular location">
    <subcellularLocation>
        <location evidence="4">Cell outer membrane</location>
        <topology evidence="4">Lipid-anchor</topology>
    </subcellularLocation>
</comment>
<dbReference type="PROSITE" id="PS51257">
    <property type="entry name" value="PROKAR_LIPOPROTEIN"/>
    <property type="match status" value="1"/>
</dbReference>
<comment type="similarity">
    <text evidence="4">Belongs to the BamD family.</text>
</comment>